<dbReference type="Proteomes" id="UP000199144">
    <property type="component" value="Unassembled WGS sequence"/>
</dbReference>
<keyword evidence="3" id="KW-1185">Reference proteome</keyword>
<dbReference type="Pfam" id="PF05990">
    <property type="entry name" value="DUF900"/>
    <property type="match status" value="1"/>
</dbReference>
<protein>
    <submittedName>
        <fullName evidence="2">Uncharacterized protein</fullName>
    </submittedName>
</protein>
<dbReference type="STRING" id="254406.SAMN04488042_101853"/>
<feature type="region of interest" description="Disordered" evidence="1">
    <location>
        <begin position="297"/>
        <end position="326"/>
    </location>
</feature>
<evidence type="ECO:0000313" key="3">
    <source>
        <dbReference type="Proteomes" id="UP000199144"/>
    </source>
</evidence>
<name>A0A1I4J4J2_9RHOB</name>
<accession>A0A1I4J4J2</accession>
<evidence type="ECO:0000256" key="1">
    <source>
        <dbReference type="SAM" id="MobiDB-lite"/>
    </source>
</evidence>
<feature type="compositionally biased region" description="Basic and acidic residues" evidence="1">
    <location>
        <begin position="316"/>
        <end position="326"/>
    </location>
</feature>
<dbReference type="Gene3D" id="3.40.50.1820">
    <property type="entry name" value="alpha/beta hydrolase"/>
    <property type="match status" value="1"/>
</dbReference>
<sequence length="326" mass="36288">MALIRINADGRTPRLHGAGQGLEPTLRRVLATPGPIAIMIHGFRFQPADPAHCPHHHILSLKDTAHRKALSWPRHLGFDSQGVGIAFGWTARGSLKQALKAALRASRALAALIATLHRLAPHRPVHLIAHSMGGFLALRALPHAPAGAVGRVILLNAAAFERDAIRALASPAGRRAELFNISSRENAPYDYLFARLLRRRDRLLGRGLNAPNALTLRLDDRQTLDHLATLGFPIAPRRRMVCHWSTYLRPGVFPFYRSLIHEPARLPLAQLQTLCRLTSSPRRLGFSLPLWPKPASWPSQQEHAHDRTDQPLLLAHPERMESLHRP</sequence>
<dbReference type="InterPro" id="IPR029058">
    <property type="entry name" value="AB_hydrolase_fold"/>
</dbReference>
<dbReference type="EMBL" id="FOTQ01000001">
    <property type="protein sequence ID" value="SFL61051.1"/>
    <property type="molecule type" value="Genomic_DNA"/>
</dbReference>
<dbReference type="OrthoDB" id="7303283at2"/>
<proteinExistence type="predicted"/>
<dbReference type="SUPFAM" id="SSF53474">
    <property type="entry name" value="alpha/beta-Hydrolases"/>
    <property type="match status" value="1"/>
</dbReference>
<dbReference type="AlphaFoldDB" id="A0A1I4J4J2"/>
<organism evidence="2 3">
    <name type="scientific">Shimia aestuarii</name>
    <dbReference type="NCBI Taxonomy" id="254406"/>
    <lineage>
        <taxon>Bacteria</taxon>
        <taxon>Pseudomonadati</taxon>
        <taxon>Pseudomonadota</taxon>
        <taxon>Alphaproteobacteria</taxon>
        <taxon>Rhodobacterales</taxon>
        <taxon>Roseobacteraceae</taxon>
    </lineage>
</organism>
<dbReference type="RefSeq" id="WP_093091164.1">
    <property type="nucleotide sequence ID" value="NZ_FOTQ01000001.1"/>
</dbReference>
<reference evidence="2 3" key="1">
    <citation type="submission" date="2016-10" db="EMBL/GenBank/DDBJ databases">
        <authorList>
            <person name="de Groot N.N."/>
        </authorList>
    </citation>
    <scope>NUCLEOTIDE SEQUENCE [LARGE SCALE GENOMIC DNA]</scope>
    <source>
        <strain evidence="2 3">DSM 15283</strain>
    </source>
</reference>
<gene>
    <name evidence="2" type="ORF">SAMN04488042_101853</name>
</gene>
<evidence type="ECO:0000313" key="2">
    <source>
        <dbReference type="EMBL" id="SFL61051.1"/>
    </source>
</evidence>
<dbReference type="InterPro" id="IPR010297">
    <property type="entry name" value="DUF900_hydrolase"/>
</dbReference>